<name>A0A545UDZ2_9GAMM</name>
<feature type="domain" description="Helicase C-terminal" evidence="2">
    <location>
        <begin position="833"/>
        <end position="993"/>
    </location>
</feature>
<dbReference type="CDD" id="cd18785">
    <property type="entry name" value="SF2_C"/>
    <property type="match status" value="1"/>
</dbReference>
<dbReference type="Pfam" id="PF00271">
    <property type="entry name" value="Helicase_C"/>
    <property type="match status" value="1"/>
</dbReference>
<reference evidence="3 4" key="1">
    <citation type="submission" date="2019-07" db="EMBL/GenBank/DDBJ databases">
        <title>Draft genome for Aliikangiella sp. M105.</title>
        <authorList>
            <person name="Wang G."/>
        </authorList>
    </citation>
    <scope>NUCLEOTIDE SEQUENCE [LARGE SCALE GENOMIC DNA]</scope>
    <source>
        <strain evidence="3 4">M105</strain>
    </source>
</reference>
<accession>A0A545UDZ2</accession>
<evidence type="ECO:0000313" key="3">
    <source>
        <dbReference type="EMBL" id="TQV87668.1"/>
    </source>
</evidence>
<dbReference type="PROSITE" id="PS51194">
    <property type="entry name" value="HELICASE_CTER"/>
    <property type="match status" value="1"/>
</dbReference>
<dbReference type="AlphaFoldDB" id="A0A545UDZ2"/>
<evidence type="ECO:0000256" key="1">
    <source>
        <dbReference type="SAM" id="MobiDB-lite"/>
    </source>
</evidence>
<evidence type="ECO:0000259" key="2">
    <source>
        <dbReference type="PROSITE" id="PS51194"/>
    </source>
</evidence>
<dbReference type="RefSeq" id="WP_142893329.1">
    <property type="nucleotide sequence ID" value="NZ_ML660163.1"/>
</dbReference>
<gene>
    <name evidence="3" type="ORF">FLL46_09785</name>
</gene>
<organism evidence="3 4">
    <name type="scientific">Aliikangiella coralliicola</name>
    <dbReference type="NCBI Taxonomy" id="2592383"/>
    <lineage>
        <taxon>Bacteria</taxon>
        <taxon>Pseudomonadati</taxon>
        <taxon>Pseudomonadota</taxon>
        <taxon>Gammaproteobacteria</taxon>
        <taxon>Oceanospirillales</taxon>
        <taxon>Pleioneaceae</taxon>
        <taxon>Aliikangiella</taxon>
    </lineage>
</organism>
<dbReference type="OrthoDB" id="713315at2"/>
<dbReference type="SMART" id="SM00490">
    <property type="entry name" value="HELICc"/>
    <property type="match status" value="1"/>
</dbReference>
<dbReference type="Gene3D" id="3.40.50.300">
    <property type="entry name" value="P-loop containing nucleotide triphosphate hydrolases"/>
    <property type="match status" value="1"/>
</dbReference>
<comment type="caution">
    <text evidence="3">The sequence shown here is derived from an EMBL/GenBank/DDBJ whole genome shotgun (WGS) entry which is preliminary data.</text>
</comment>
<proteinExistence type="predicted"/>
<protein>
    <recommendedName>
        <fullName evidence="2">Helicase C-terminal domain-containing protein</fullName>
    </recommendedName>
</protein>
<feature type="region of interest" description="Disordered" evidence="1">
    <location>
        <begin position="57"/>
        <end position="95"/>
    </location>
</feature>
<evidence type="ECO:0000313" key="4">
    <source>
        <dbReference type="Proteomes" id="UP000315439"/>
    </source>
</evidence>
<keyword evidence="4" id="KW-1185">Reference proteome</keyword>
<dbReference type="InterPro" id="IPR027417">
    <property type="entry name" value="P-loop_NTPase"/>
</dbReference>
<dbReference type="SUPFAM" id="SSF52540">
    <property type="entry name" value="P-loop containing nucleoside triphosphate hydrolases"/>
    <property type="match status" value="1"/>
</dbReference>
<sequence length="1122" mass="126126">MDTNLEHSKYRSKLLKFMTDELFGPEYTDDSKRQHELLEVSPLQLYSTGVLFPQKSINNQLEDDATREKEETPTEDSSLDDTPFVEIKGGGKQTQDATLLEEQPLNLANEFNPSAAGITVKVSSDTKLFVDVNAGRYKTERIEKKHPKAGQEKADGSLFPDTREEINYRRVPIQDQVEIDLAKYPVNSIFLHNIQNTDGMMKLHARIRPEEGNKTSVSLALVNQHKGGVDAPPAFNASFFQVRLSVSEVTGASVFHPIDRAGGVSQDEELAALDMLYREKRSFALGHGCGADWTTDTDDKTVAKRVWSDFLPKCDIKPVKPREEALFTDQFNLSMRSLSEYGSSDNSIIENLGLLVKDYERWIISQQNYQKVRLPEEHQKSASTNLEKCWKCLRRIKEGIAYLASNNDAMKAFKLANRAMLIQQARTRFQKDIDPDTNYSDFPDDYNIPAEKEPAWRPFQLAFMLMNITCCAEDEHPNRELVDLIWFPTGGGKTEAYLGLAAFCICLRRLNDTEDKGVAVLMRYTLRLLTAQQFQRAAALITALESLRLDKYLGAELGEAPISIGLWVGMGLSPNRRKDAIKRLNELTANPGAQNPFQLLRCPWCRTSLDKSGKLGYQKEPLTVGGEDTVIFRCSNPGCRWHSTSSQLPVVVIDDDIYDNPPTLLLGTVDKFAQLAWVPETGRIFGTNDFSAPPNLIIQDELHLISGPLGTIVGLYETVIDKLCSRNGKTPKIVASTATIRQSAKQCKGLYARDRFEFPPQGLDAGDSYFAYEDHEAPGRLYVGVFGSAVKSHATAQVRVISPLLQAVMPELPETEPPVVSDKYATLLWYFNSLRELGHAVTMSTGDIPEHLFNLCKRNNIAKDFSRKIYITQELTSRRTAEEIPKILDELNRKWPRSEEQGWPVDMLLATNMISVGVDVARLGLMVVAGQPKSTAEYIQATSRVGRGFPGMVVTVYNPARSRDRSHYEQFVGYHQAIYRYVEPTSVTPFSAPARSRGFAGMVIALARLLTGMKVPEDISKHPDAQEELIELILKRVQQIDKEEYDDSRRELLKIIKNWKEYLPPEFGQMAGSPTTQTLMHPFGRKINEDFEGKAFPVLTSMRSVDVTCAARVLQIYPDSGE</sequence>
<dbReference type="InterPro" id="IPR001650">
    <property type="entry name" value="Helicase_C-like"/>
</dbReference>
<dbReference type="Proteomes" id="UP000315439">
    <property type="component" value="Unassembled WGS sequence"/>
</dbReference>
<dbReference type="EMBL" id="VIKS01000006">
    <property type="protein sequence ID" value="TQV87668.1"/>
    <property type="molecule type" value="Genomic_DNA"/>
</dbReference>